<evidence type="ECO:0000313" key="2">
    <source>
        <dbReference type="EMBL" id="CAJ0567697.1"/>
    </source>
</evidence>
<evidence type="ECO:0000256" key="1">
    <source>
        <dbReference type="SAM" id="MobiDB-lite"/>
    </source>
</evidence>
<name>A0AA36FWR2_9BILA</name>
<accession>A0AA36FWR2</accession>
<dbReference type="AlphaFoldDB" id="A0AA36FWR2"/>
<reference evidence="2" key="1">
    <citation type="submission" date="2023-06" db="EMBL/GenBank/DDBJ databases">
        <authorList>
            <person name="Delattre M."/>
        </authorList>
    </citation>
    <scope>NUCLEOTIDE SEQUENCE</scope>
    <source>
        <strain evidence="2">AF72</strain>
    </source>
</reference>
<feature type="compositionally biased region" description="Gly residues" evidence="1">
    <location>
        <begin position="129"/>
        <end position="183"/>
    </location>
</feature>
<dbReference type="Proteomes" id="UP001177023">
    <property type="component" value="Unassembled WGS sequence"/>
</dbReference>
<feature type="region of interest" description="Disordered" evidence="1">
    <location>
        <begin position="129"/>
        <end position="191"/>
    </location>
</feature>
<evidence type="ECO:0000313" key="3">
    <source>
        <dbReference type="Proteomes" id="UP001177023"/>
    </source>
</evidence>
<gene>
    <name evidence="2" type="ORF">MSPICULIGERA_LOCUS6239</name>
</gene>
<sequence>MDVSSPFITISDELPAVIAFLKSSSGPIFKSQLQHDRFNNSLPDAPVGLAPLQSTPLARPDIATLPKLGMKQQNVALEKQEESVLTPVTPSQRPAKMLEGGSDFEDMPAGGFTTFNFPDPPAGGYGGGRGGGRGGYDGGRGGGRGNFDGGRGGGRGGYDGGRGGYDGGRGGGRGGYDRGGAFRGGSFNRQF</sequence>
<proteinExistence type="predicted"/>
<dbReference type="EMBL" id="CATQJA010001534">
    <property type="protein sequence ID" value="CAJ0567697.1"/>
    <property type="molecule type" value="Genomic_DNA"/>
</dbReference>
<organism evidence="2 3">
    <name type="scientific">Mesorhabditis spiculigera</name>
    <dbReference type="NCBI Taxonomy" id="96644"/>
    <lineage>
        <taxon>Eukaryota</taxon>
        <taxon>Metazoa</taxon>
        <taxon>Ecdysozoa</taxon>
        <taxon>Nematoda</taxon>
        <taxon>Chromadorea</taxon>
        <taxon>Rhabditida</taxon>
        <taxon>Rhabditina</taxon>
        <taxon>Rhabditomorpha</taxon>
        <taxon>Rhabditoidea</taxon>
        <taxon>Rhabditidae</taxon>
        <taxon>Mesorhabditinae</taxon>
        <taxon>Mesorhabditis</taxon>
    </lineage>
</organism>
<comment type="caution">
    <text evidence="2">The sequence shown here is derived from an EMBL/GenBank/DDBJ whole genome shotgun (WGS) entry which is preliminary data.</text>
</comment>
<feature type="non-terminal residue" evidence="2">
    <location>
        <position position="1"/>
    </location>
</feature>
<keyword evidence="3" id="KW-1185">Reference proteome</keyword>
<protein>
    <submittedName>
        <fullName evidence="2">Uncharacterized protein</fullName>
    </submittedName>
</protein>